<reference evidence="1 2" key="1">
    <citation type="submission" date="2019-03" db="EMBL/GenBank/DDBJ databases">
        <title>Paraburkholderia sp. 7MH5, isolated from subtropical forest soil.</title>
        <authorList>
            <person name="Gao Z.-H."/>
            <person name="Qiu L.-H."/>
        </authorList>
    </citation>
    <scope>NUCLEOTIDE SEQUENCE [LARGE SCALE GENOMIC DNA]</scope>
    <source>
        <strain evidence="1 2">7MH5</strain>
    </source>
</reference>
<protein>
    <submittedName>
        <fullName evidence="1">Uncharacterized protein</fullName>
    </submittedName>
</protein>
<dbReference type="RefSeq" id="WP_134754955.1">
    <property type="nucleotide sequence ID" value="NZ_CP038150.1"/>
</dbReference>
<dbReference type="EMBL" id="CP038150">
    <property type="protein sequence ID" value="QBR00879.1"/>
    <property type="molecule type" value="Genomic_DNA"/>
</dbReference>
<keyword evidence="2" id="KW-1185">Reference proteome</keyword>
<organism evidence="1 2">
    <name type="scientific">Paraburkholderia pallida</name>
    <dbReference type="NCBI Taxonomy" id="2547399"/>
    <lineage>
        <taxon>Bacteria</taxon>
        <taxon>Pseudomonadati</taxon>
        <taxon>Pseudomonadota</taxon>
        <taxon>Betaproteobacteria</taxon>
        <taxon>Burkholderiales</taxon>
        <taxon>Burkholderiaceae</taxon>
        <taxon>Paraburkholderia</taxon>
    </lineage>
</organism>
<accession>A0A4P7CXC0</accession>
<sequence>MGKSAAVDLIELSKGKNKALFLRNILDGLIYDGYRFPTEGSDGVIGPFTISKAMPIFLRKRDKGNWSVELHDKLGLLAAHINFGIDTGNLLQGSVDFRINLRLLHLTVRRRKCQLVIDDNGPSKATANESIHMNRNTRWDGRKENLTNLVKNLETLDQVQFSEEEVVSYLTDYEGLTPAYMARAATGLKEAIEKIIHINAGGGIMVTFEEDSAWSGR</sequence>
<dbReference type="KEGG" id="ppai:E1956_26855"/>
<proteinExistence type="predicted"/>
<evidence type="ECO:0000313" key="1">
    <source>
        <dbReference type="EMBL" id="QBR00879.1"/>
    </source>
</evidence>
<dbReference type="Proteomes" id="UP000295727">
    <property type="component" value="Chromosome 3"/>
</dbReference>
<dbReference type="OrthoDB" id="9553938at2"/>
<dbReference type="AlphaFoldDB" id="A0A4P7CXC0"/>
<evidence type="ECO:0000313" key="2">
    <source>
        <dbReference type="Proteomes" id="UP000295727"/>
    </source>
</evidence>
<gene>
    <name evidence="1" type="ORF">E1956_26855</name>
</gene>
<name>A0A4P7CXC0_9BURK</name>